<evidence type="ECO:0000259" key="5">
    <source>
        <dbReference type="PROSITE" id="PS51192"/>
    </source>
</evidence>
<feature type="domain" description="Helicase ATP-binding" evidence="5">
    <location>
        <begin position="90"/>
        <end position="254"/>
    </location>
</feature>
<dbReference type="GO" id="GO:0016787">
    <property type="term" value="F:hydrolase activity"/>
    <property type="evidence" value="ECO:0007669"/>
    <property type="project" value="UniProtKB-KW"/>
</dbReference>
<dbReference type="SMART" id="SM00487">
    <property type="entry name" value="DEXDc"/>
    <property type="match status" value="1"/>
</dbReference>
<keyword evidence="3 7" id="KW-0347">Helicase</keyword>
<reference evidence="7 8" key="1">
    <citation type="submission" date="2012-06" db="EMBL/GenBank/DDBJ databases">
        <title>The complete chromosome of genome of Turneriella parva DSM 21527.</title>
        <authorList>
            <consortium name="US DOE Joint Genome Institute (JGI-PGF)"/>
            <person name="Lucas S."/>
            <person name="Han J."/>
            <person name="Lapidus A."/>
            <person name="Bruce D."/>
            <person name="Goodwin L."/>
            <person name="Pitluck S."/>
            <person name="Peters L."/>
            <person name="Kyrpides N."/>
            <person name="Mavromatis K."/>
            <person name="Ivanova N."/>
            <person name="Mikhailova N."/>
            <person name="Chertkov O."/>
            <person name="Detter J.C."/>
            <person name="Tapia R."/>
            <person name="Han C."/>
            <person name="Land M."/>
            <person name="Hauser L."/>
            <person name="Markowitz V."/>
            <person name="Cheng J.-F."/>
            <person name="Hugenholtz P."/>
            <person name="Woyke T."/>
            <person name="Wu D."/>
            <person name="Gronow S."/>
            <person name="Wellnitz S."/>
            <person name="Brambilla E."/>
            <person name="Klenk H.-P."/>
            <person name="Eisen J.A."/>
        </authorList>
    </citation>
    <scope>NUCLEOTIDE SEQUENCE [LARGE SCALE GENOMIC DNA]</scope>
    <source>
        <strain evidence="8">ATCC BAA-1111 / DSM 21527 / NCTC 11395 / H</strain>
    </source>
</reference>
<evidence type="ECO:0000313" key="8">
    <source>
        <dbReference type="Proteomes" id="UP000006048"/>
    </source>
</evidence>
<dbReference type="RefSeq" id="WP_014805001.1">
    <property type="nucleotide sequence ID" value="NC_018020.1"/>
</dbReference>
<dbReference type="EMBL" id="CP002959">
    <property type="protein sequence ID" value="AFM14524.1"/>
    <property type="molecule type" value="Genomic_DNA"/>
</dbReference>
<name>I4BB67_TURPD</name>
<evidence type="ECO:0000256" key="1">
    <source>
        <dbReference type="ARBA" id="ARBA00022741"/>
    </source>
</evidence>
<dbReference type="GO" id="GO:0004386">
    <property type="term" value="F:helicase activity"/>
    <property type="evidence" value="ECO:0007669"/>
    <property type="project" value="UniProtKB-KW"/>
</dbReference>
<sequence>MQGKLNFDMSPEAFDQKGTVLHTLTGGSEELQIAIRMPATPGEPAAAEAAQTGYFSRLWALMQRYYRDPLAVFSSSRTMLLPHQVEAALKVVSASRPRFLIADEVGLGKTIEAGLILKELKLKHGYRKILIVVPSPLMAQWQQELRTKFAEEFTILNGDAMRKPAALQNGNQFLVSIDLAKDERYLDQFLGANFDLVVFDEAHRLRRDANTVTQAWHFANAMSSAVEGFLLLSATPFRGKLEEIFFLIQLIDPDILGPLATFQTQFAEDASLLRDRLAPVVIRRRKIDVGGFTKRFAKTVKIDLGREEREFYDRTTEYVKTEFNRALSRGENLKSFIMIVFQKLLDSSPYALLRALDGRRARLEGLYFRVMHEIAESDDVMEAVREFQEEEGFEEAGVINPQEVRQEIQHLTHLAVLGRKIESDSKLKHLQKTLKTMRGMGHQKFVIFTQFKSTLEYLADNLKGYRVAGFHGGLNFEQKEAAIRSFFEDTDILICTEAGGEGRNLQIAACLINYDLPWSPLKLEQRIGRIHRFGQVRDVHIVNFACRDTVAERVVEVLEEKIRLFENALGPSDTLLGAFESEYKFGRSLMAFLGAKKTRREHNEELERSLFLAKENLRNVDRLISTEHMSFNLAAFRHAHDSEEGRQSGSALKSLITDYSAAAGMTVKADSTVVELREPAHENGKNRIVRRGTFDHDLATKRVDLEFFAFGHEYIDRCAAEILAASEKSPVVKLTAKHDGMLFFMSLTLELDKRYKRMYRVYVPRHERDDALLEEICSLVAVATAIPAEIDAGYLKAVTLRAIEKLEAEIREDVKTIIAKVRPSESYWHKRIVDSAEARKSQIEERLEIQRGKLRWYGDKFAGSVTKIAGEKRRSELDAYERLQRSDSRLKPRIIIDVKKVCILSSAH</sequence>
<dbReference type="KEGG" id="tpx:Turpa_3890"/>
<evidence type="ECO:0000256" key="3">
    <source>
        <dbReference type="ARBA" id="ARBA00022806"/>
    </source>
</evidence>
<dbReference type="SUPFAM" id="SSF52540">
    <property type="entry name" value="P-loop containing nucleoside triphosphate hydrolases"/>
    <property type="match status" value="2"/>
</dbReference>
<keyword evidence="8" id="KW-1185">Reference proteome</keyword>
<dbReference type="Gene3D" id="3.40.50.10810">
    <property type="entry name" value="Tandem AAA-ATPase domain"/>
    <property type="match status" value="1"/>
</dbReference>
<dbReference type="SMART" id="SM00490">
    <property type="entry name" value="HELICc"/>
    <property type="match status" value="1"/>
</dbReference>
<protein>
    <submittedName>
        <fullName evidence="7">Helicase domain-containing protein</fullName>
    </submittedName>
</protein>
<dbReference type="CDD" id="cd18011">
    <property type="entry name" value="DEXDc_RapA"/>
    <property type="match status" value="1"/>
</dbReference>
<dbReference type="InterPro" id="IPR049730">
    <property type="entry name" value="SNF2/RAD54-like_C"/>
</dbReference>
<dbReference type="InterPro" id="IPR057342">
    <property type="entry name" value="DEXDc_RapA"/>
</dbReference>
<keyword evidence="1" id="KW-0547">Nucleotide-binding</keyword>
<dbReference type="STRING" id="869212.Turpa_3890"/>
<dbReference type="AlphaFoldDB" id="I4BB67"/>
<dbReference type="InterPro" id="IPR014001">
    <property type="entry name" value="Helicase_ATP-bd"/>
</dbReference>
<evidence type="ECO:0000256" key="2">
    <source>
        <dbReference type="ARBA" id="ARBA00022801"/>
    </source>
</evidence>
<dbReference type="Pfam" id="PF00176">
    <property type="entry name" value="SNF2-rel_dom"/>
    <property type="match status" value="1"/>
</dbReference>
<evidence type="ECO:0000313" key="7">
    <source>
        <dbReference type="EMBL" id="AFM14524.1"/>
    </source>
</evidence>
<dbReference type="HOGENOM" id="CLU_013561_0_0_12"/>
<dbReference type="InterPro" id="IPR027417">
    <property type="entry name" value="P-loop_NTPase"/>
</dbReference>
<dbReference type="Proteomes" id="UP000006048">
    <property type="component" value="Chromosome"/>
</dbReference>
<evidence type="ECO:0000256" key="4">
    <source>
        <dbReference type="ARBA" id="ARBA00022840"/>
    </source>
</evidence>
<dbReference type="CDD" id="cd18793">
    <property type="entry name" value="SF2_C_SNF"/>
    <property type="match status" value="1"/>
</dbReference>
<dbReference type="Pfam" id="PF00271">
    <property type="entry name" value="Helicase_C"/>
    <property type="match status" value="1"/>
</dbReference>
<dbReference type="PROSITE" id="PS51194">
    <property type="entry name" value="HELICASE_CTER"/>
    <property type="match status" value="1"/>
</dbReference>
<feature type="domain" description="Helicase C-terminal" evidence="6">
    <location>
        <begin position="426"/>
        <end position="576"/>
    </location>
</feature>
<dbReference type="InterPro" id="IPR001650">
    <property type="entry name" value="Helicase_C-like"/>
</dbReference>
<dbReference type="PANTHER" id="PTHR10799">
    <property type="entry name" value="SNF2/RAD54 HELICASE FAMILY"/>
    <property type="match status" value="1"/>
</dbReference>
<keyword evidence="4" id="KW-0067">ATP-binding</keyword>
<proteinExistence type="predicted"/>
<dbReference type="Gene3D" id="3.40.50.300">
    <property type="entry name" value="P-loop containing nucleotide triphosphate hydrolases"/>
    <property type="match status" value="1"/>
</dbReference>
<dbReference type="InterPro" id="IPR038718">
    <property type="entry name" value="SNF2-like_sf"/>
</dbReference>
<organism evidence="7 8">
    <name type="scientific">Turneriella parva (strain ATCC BAA-1111 / DSM 21527 / NCTC 11395 / H)</name>
    <name type="common">Leptospira parva</name>
    <dbReference type="NCBI Taxonomy" id="869212"/>
    <lineage>
        <taxon>Bacteria</taxon>
        <taxon>Pseudomonadati</taxon>
        <taxon>Spirochaetota</taxon>
        <taxon>Spirochaetia</taxon>
        <taxon>Leptospirales</taxon>
        <taxon>Leptospiraceae</taxon>
        <taxon>Turneriella</taxon>
    </lineage>
</organism>
<gene>
    <name evidence="7" type="ordered locus">Turpa_3890</name>
</gene>
<keyword evidence="2" id="KW-0378">Hydrolase</keyword>
<evidence type="ECO:0000259" key="6">
    <source>
        <dbReference type="PROSITE" id="PS51194"/>
    </source>
</evidence>
<dbReference type="PROSITE" id="PS51192">
    <property type="entry name" value="HELICASE_ATP_BIND_1"/>
    <property type="match status" value="1"/>
</dbReference>
<dbReference type="InterPro" id="IPR000330">
    <property type="entry name" value="SNF2_N"/>
</dbReference>
<dbReference type="GO" id="GO:0005524">
    <property type="term" value="F:ATP binding"/>
    <property type="evidence" value="ECO:0007669"/>
    <property type="project" value="UniProtKB-KW"/>
</dbReference>
<accession>I4BB67</accession>